<protein>
    <submittedName>
        <fullName evidence="4">DUF479 domain-containing protein</fullName>
    </submittedName>
</protein>
<gene>
    <name evidence="4" type="ORF">GWC95_01295</name>
</gene>
<evidence type="ECO:0000256" key="3">
    <source>
        <dbReference type="ARBA" id="ARBA00023098"/>
    </source>
</evidence>
<dbReference type="PIRSF" id="PIRSF011489">
    <property type="entry name" value="DUF479"/>
    <property type="match status" value="1"/>
</dbReference>
<sequence>MNYLAHAYLSFHQPQVLVGNMISDFVKGRKQFDYPPVVQQGIRLHRAIDTFTDQHPATKRAKEFLKPAVGPYSGAFVDVVYDHFLALDATHFTETGLRSFAEEVYAQLHSNLSLLPERFAALLPYMSQQNWLFGYRFTDGIEKSFGGVVRRAQYLNSSAEVFDLFVLHYDALHEAYKAFFPELYQYTSTQFNALLIQ</sequence>
<reference evidence="4 5" key="1">
    <citation type="submission" date="2020-01" db="EMBL/GenBank/DDBJ databases">
        <title>Genome analysis.</title>
        <authorList>
            <person name="Wu S."/>
            <person name="Wang G."/>
        </authorList>
    </citation>
    <scope>NUCLEOTIDE SEQUENCE [LARGE SCALE GENOMIC DNA]</scope>
    <source>
        <strain evidence="4 5">SYL130</strain>
    </source>
</reference>
<dbReference type="InterPro" id="IPR007431">
    <property type="entry name" value="ACP_PD"/>
</dbReference>
<evidence type="ECO:0000256" key="1">
    <source>
        <dbReference type="ARBA" id="ARBA00022516"/>
    </source>
</evidence>
<dbReference type="Pfam" id="PF04336">
    <property type="entry name" value="ACP_PD"/>
    <property type="match status" value="1"/>
</dbReference>
<organism evidence="4 5">
    <name type="scientific">Sediminibacterium roseum</name>
    <dbReference type="NCBI Taxonomy" id="1978412"/>
    <lineage>
        <taxon>Bacteria</taxon>
        <taxon>Pseudomonadati</taxon>
        <taxon>Bacteroidota</taxon>
        <taxon>Chitinophagia</taxon>
        <taxon>Chitinophagales</taxon>
        <taxon>Chitinophagaceae</taxon>
        <taxon>Sediminibacterium</taxon>
    </lineage>
</organism>
<dbReference type="Proteomes" id="UP000753802">
    <property type="component" value="Unassembled WGS sequence"/>
</dbReference>
<proteinExistence type="predicted"/>
<keyword evidence="5" id="KW-1185">Reference proteome</keyword>
<evidence type="ECO:0000313" key="4">
    <source>
        <dbReference type="EMBL" id="NCI48538.1"/>
    </source>
</evidence>
<dbReference type="RefSeq" id="WP_161816860.1">
    <property type="nucleotide sequence ID" value="NZ_JAACJS010000002.1"/>
</dbReference>
<keyword evidence="2" id="KW-0378">Hydrolase</keyword>
<keyword evidence="3" id="KW-0443">Lipid metabolism</keyword>
<dbReference type="PANTHER" id="PTHR38764:SF1">
    <property type="entry name" value="ACYL CARRIER PROTEIN PHOSPHODIESTERASE"/>
    <property type="match status" value="1"/>
</dbReference>
<keyword evidence="1" id="KW-0444">Lipid biosynthesis</keyword>
<dbReference type="EMBL" id="JAACJS010000002">
    <property type="protein sequence ID" value="NCI48538.1"/>
    <property type="molecule type" value="Genomic_DNA"/>
</dbReference>
<accession>A0ABW9ZR70</accession>
<dbReference type="PANTHER" id="PTHR38764">
    <property type="entry name" value="ACYL CARRIER PROTEIN PHOSPHODIESTERASE"/>
    <property type="match status" value="1"/>
</dbReference>
<comment type="caution">
    <text evidence="4">The sequence shown here is derived from an EMBL/GenBank/DDBJ whole genome shotgun (WGS) entry which is preliminary data.</text>
</comment>
<name>A0ABW9ZR70_9BACT</name>
<evidence type="ECO:0000313" key="5">
    <source>
        <dbReference type="Proteomes" id="UP000753802"/>
    </source>
</evidence>
<evidence type="ECO:0000256" key="2">
    <source>
        <dbReference type="ARBA" id="ARBA00022801"/>
    </source>
</evidence>